<keyword evidence="2 7" id="KW-0479">Metal-binding</keyword>
<dbReference type="Proteomes" id="UP001199469">
    <property type="component" value="Unassembled WGS sequence"/>
</dbReference>
<evidence type="ECO:0000256" key="2">
    <source>
        <dbReference type="ARBA" id="ARBA00022723"/>
    </source>
</evidence>
<dbReference type="PANTHER" id="PTHR42752:SF1">
    <property type="entry name" value="IMIDAZOLONEPROPIONASE-RELATED"/>
    <property type="match status" value="1"/>
</dbReference>
<accession>A0ABS8P123</accession>
<evidence type="ECO:0000256" key="6">
    <source>
        <dbReference type="ARBA" id="ARBA00023004"/>
    </source>
</evidence>
<comment type="pathway">
    <text evidence="7">Amino-acid degradation; L-histidine degradation into L-glutamate; N-formimidoyl-L-glutamate from L-histidine: step 3/3.</text>
</comment>
<feature type="binding site" evidence="7">
    <location>
        <position position="230"/>
    </location>
    <ligand>
        <name>Fe(3+)</name>
        <dbReference type="ChEBI" id="CHEBI:29034"/>
    </ligand>
</feature>
<sequence>MRVVTVLYTDIGELVTCDPARGDGNPLGVMSDAAVVVDEGLVVWTGPARHAPAADHRVACHGQAVIPGFVDSHAHLVFVGHRAEEFAARADGRAYAAGGIRSTVEATRAATDAELAATVEGLAGEMLAAGITTFECKSGYGLTVPDERRALEIASRATPETTYLGAHVVPTEYQGRRDAYIDLVRGPMLDACAPHARWIDVFCEQGAFDVDESRAVLEAGRAQGLRPRLHAGQLGVGGGVGLAVEIGAASVDHATFLTDDDVDALASGSTVATLLPGVEFSTRTPWADGRRLLDAGATVALATDCNPGSSYTSSMAFCLALAVRHQGLTPAEALHAATVGGATALDRHDVGVIAPGHRADLVRLDAPTYVHLVYRPGVPLVREVVRRGVRYEVQRRPTRLPEPVPTGGGAPS</sequence>
<dbReference type="Pfam" id="PF01979">
    <property type="entry name" value="Amidohydro_1"/>
    <property type="match status" value="1"/>
</dbReference>
<dbReference type="SUPFAM" id="SSF51338">
    <property type="entry name" value="Composite domain of metallo-dependent hydrolases"/>
    <property type="match status" value="1"/>
</dbReference>
<feature type="binding site" evidence="7">
    <location>
        <position position="304"/>
    </location>
    <ligand>
        <name>Fe(3+)</name>
        <dbReference type="ChEBI" id="CHEBI:29034"/>
    </ligand>
</feature>
<comment type="subcellular location">
    <subcellularLocation>
        <location evidence="7">Cytoplasm</location>
    </subcellularLocation>
</comment>
<feature type="binding site" evidence="7">
    <location>
        <position position="73"/>
    </location>
    <ligand>
        <name>Fe(3+)</name>
        <dbReference type="ChEBI" id="CHEBI:29034"/>
    </ligand>
</feature>
<dbReference type="NCBIfam" id="TIGR01224">
    <property type="entry name" value="hutI"/>
    <property type="match status" value="1"/>
</dbReference>
<evidence type="ECO:0000256" key="1">
    <source>
        <dbReference type="ARBA" id="ARBA00012864"/>
    </source>
</evidence>
<dbReference type="EMBL" id="JAJNDB010000001">
    <property type="protein sequence ID" value="MCD2191943.1"/>
    <property type="molecule type" value="Genomic_DNA"/>
</dbReference>
<gene>
    <name evidence="7 9" type="primary">hutI</name>
    <name evidence="9" type="ORF">LQ327_00880</name>
</gene>
<dbReference type="InterPro" id="IPR005920">
    <property type="entry name" value="HutI"/>
</dbReference>
<feature type="binding site" evidence="7">
    <location>
        <position position="75"/>
    </location>
    <ligand>
        <name>Fe(3+)</name>
        <dbReference type="ChEBI" id="CHEBI:29034"/>
    </ligand>
</feature>
<dbReference type="HAMAP" id="MF_00372">
    <property type="entry name" value="HutI"/>
    <property type="match status" value="1"/>
</dbReference>
<evidence type="ECO:0000256" key="3">
    <source>
        <dbReference type="ARBA" id="ARBA00022801"/>
    </source>
</evidence>
<comment type="cofactor">
    <cofactor evidence="7">
        <name>Zn(2+)</name>
        <dbReference type="ChEBI" id="CHEBI:29105"/>
    </cofactor>
    <cofactor evidence="7">
        <name>Fe(3+)</name>
        <dbReference type="ChEBI" id="CHEBI:29034"/>
    </cofactor>
    <text evidence="7">Binds 1 zinc or iron ion per subunit.</text>
</comment>
<evidence type="ECO:0000256" key="5">
    <source>
        <dbReference type="ARBA" id="ARBA00022833"/>
    </source>
</evidence>
<keyword evidence="5 7" id="KW-0862">Zinc</keyword>
<comment type="catalytic activity">
    <reaction evidence="7">
        <text>4-imidazolone-5-propanoate + H2O = N-formimidoyl-L-glutamate</text>
        <dbReference type="Rhea" id="RHEA:23660"/>
        <dbReference type="ChEBI" id="CHEBI:15377"/>
        <dbReference type="ChEBI" id="CHEBI:58928"/>
        <dbReference type="ChEBI" id="CHEBI:77893"/>
        <dbReference type="EC" id="3.5.2.7"/>
    </reaction>
</comment>
<dbReference type="EC" id="3.5.2.7" evidence="1 7"/>
<dbReference type="InterPro" id="IPR006680">
    <property type="entry name" value="Amidohydro-rel"/>
</dbReference>
<reference evidence="9 10" key="1">
    <citation type="submission" date="2021-11" db="EMBL/GenBank/DDBJ databases">
        <title>Draft genome sequence of Actinomycetospora sp. SF1 isolated from the rhizosphere soil.</title>
        <authorList>
            <person name="Duangmal K."/>
            <person name="Chantavorakit T."/>
        </authorList>
    </citation>
    <scope>NUCLEOTIDE SEQUENCE [LARGE SCALE GENOMIC DNA]</scope>
    <source>
        <strain evidence="9 10">TBRC 5722</strain>
    </source>
</reference>
<feature type="binding site" evidence="7">
    <location>
        <position position="75"/>
    </location>
    <ligand>
        <name>Zn(2+)</name>
        <dbReference type="ChEBI" id="CHEBI:29105"/>
    </ligand>
</feature>
<dbReference type="GO" id="GO:0050480">
    <property type="term" value="F:imidazolonepropionase activity"/>
    <property type="evidence" value="ECO:0007669"/>
    <property type="project" value="UniProtKB-EC"/>
</dbReference>
<feature type="binding site" evidence="7">
    <location>
        <position position="230"/>
    </location>
    <ligand>
        <name>Zn(2+)</name>
        <dbReference type="ChEBI" id="CHEBI:29105"/>
    </ligand>
</feature>
<keyword evidence="7" id="KW-0963">Cytoplasm</keyword>
<dbReference type="PANTHER" id="PTHR42752">
    <property type="entry name" value="IMIDAZOLONEPROPIONASE"/>
    <property type="match status" value="1"/>
</dbReference>
<dbReference type="Gene3D" id="3.20.20.140">
    <property type="entry name" value="Metal-dependent hydrolases"/>
    <property type="match status" value="1"/>
</dbReference>
<name>A0ABS8P123_9PSEU</name>
<proteinExistence type="inferred from homology"/>
<feature type="binding site" evidence="7">
    <location>
        <position position="233"/>
    </location>
    <ligand>
        <name>4-imidazolone-5-propanoate</name>
        <dbReference type="ChEBI" id="CHEBI:77893"/>
    </ligand>
</feature>
<dbReference type="SUPFAM" id="SSF51556">
    <property type="entry name" value="Metallo-dependent hydrolases"/>
    <property type="match status" value="1"/>
</dbReference>
<evidence type="ECO:0000313" key="9">
    <source>
        <dbReference type="EMBL" id="MCD2191943.1"/>
    </source>
</evidence>
<feature type="binding site" evidence="7">
    <location>
        <position position="82"/>
    </location>
    <ligand>
        <name>4-imidazolone-5-propanoate</name>
        <dbReference type="ChEBI" id="CHEBI:77893"/>
    </ligand>
</feature>
<evidence type="ECO:0000256" key="7">
    <source>
        <dbReference type="HAMAP-Rule" id="MF_00372"/>
    </source>
</evidence>
<feature type="domain" description="Amidohydrolase-related" evidence="8">
    <location>
        <begin position="65"/>
        <end position="366"/>
    </location>
</feature>
<dbReference type="InterPro" id="IPR032466">
    <property type="entry name" value="Metal_Hydrolase"/>
</dbReference>
<feature type="binding site" evidence="7">
    <location>
        <position position="306"/>
    </location>
    <ligand>
        <name>N-formimidoyl-L-glutamate</name>
        <dbReference type="ChEBI" id="CHEBI:58928"/>
    </ligand>
</feature>
<evidence type="ECO:0000259" key="8">
    <source>
        <dbReference type="Pfam" id="PF01979"/>
    </source>
</evidence>
<feature type="binding site" evidence="7">
    <location>
        <position position="140"/>
    </location>
    <ligand>
        <name>N-formimidoyl-L-glutamate</name>
        <dbReference type="ChEBI" id="CHEBI:58928"/>
    </ligand>
</feature>
<keyword evidence="3 7" id="KW-0378">Hydrolase</keyword>
<feature type="binding site" evidence="7">
    <location>
        <position position="140"/>
    </location>
    <ligand>
        <name>4-imidazolone-5-propanoate</name>
        <dbReference type="ChEBI" id="CHEBI:77893"/>
    </ligand>
</feature>
<protein>
    <recommendedName>
        <fullName evidence="1 7">Imidazolonepropionase</fullName>
        <ecNumber evidence="1 7">3.5.2.7</ecNumber>
    </recommendedName>
    <alternativeName>
        <fullName evidence="7">Imidazolone-5-propionate hydrolase</fullName>
    </alternativeName>
</protein>
<keyword evidence="6 7" id="KW-0408">Iron</keyword>
<feature type="binding site" evidence="7">
    <location>
        <position position="309"/>
    </location>
    <ligand>
        <name>4-imidazolone-5-propanoate</name>
        <dbReference type="ChEBI" id="CHEBI:77893"/>
    </ligand>
</feature>
<comment type="similarity">
    <text evidence="7">Belongs to the metallo-dependent hydrolases superfamily. HutI family.</text>
</comment>
<dbReference type="InterPro" id="IPR011059">
    <property type="entry name" value="Metal-dep_hydrolase_composite"/>
</dbReference>
<dbReference type="Gene3D" id="2.30.40.10">
    <property type="entry name" value="Urease, subunit C, domain 1"/>
    <property type="match status" value="1"/>
</dbReference>
<keyword evidence="10" id="KW-1185">Reference proteome</keyword>
<evidence type="ECO:0000256" key="4">
    <source>
        <dbReference type="ARBA" id="ARBA00022808"/>
    </source>
</evidence>
<keyword evidence="4 7" id="KW-0369">Histidine metabolism</keyword>
<evidence type="ECO:0000313" key="10">
    <source>
        <dbReference type="Proteomes" id="UP001199469"/>
    </source>
</evidence>
<comment type="caution">
    <text evidence="9">The sequence shown here is derived from an EMBL/GenBank/DDBJ whole genome shotgun (WGS) entry which is preliminary data.</text>
</comment>
<feature type="binding site" evidence="7">
    <location>
        <position position="73"/>
    </location>
    <ligand>
        <name>Zn(2+)</name>
        <dbReference type="ChEBI" id="CHEBI:29105"/>
    </ligand>
</feature>
<organism evidence="9 10">
    <name type="scientific">Actinomycetospora endophytica</name>
    <dbReference type="NCBI Taxonomy" id="2291215"/>
    <lineage>
        <taxon>Bacteria</taxon>
        <taxon>Bacillati</taxon>
        <taxon>Actinomycetota</taxon>
        <taxon>Actinomycetes</taxon>
        <taxon>Pseudonocardiales</taxon>
        <taxon>Pseudonocardiaceae</taxon>
        <taxon>Actinomycetospora</taxon>
    </lineage>
</organism>
<feature type="binding site" evidence="7">
    <location>
        <position position="167"/>
    </location>
    <ligand>
        <name>4-imidazolone-5-propanoate</name>
        <dbReference type="ChEBI" id="CHEBI:77893"/>
    </ligand>
</feature>
<feature type="binding site" evidence="7">
    <location>
        <position position="308"/>
    </location>
    <ligand>
        <name>N-formimidoyl-L-glutamate</name>
        <dbReference type="ChEBI" id="CHEBI:58928"/>
    </ligand>
</feature>
<comment type="function">
    <text evidence="7">Catalyzes the hydrolytic cleavage of the carbon-nitrogen bond in imidazolone-5-propanoate to yield N-formimidoyl-L-glutamate. It is the third step in the universal histidine degradation pathway.</text>
</comment>
<feature type="binding site" evidence="7">
    <location>
        <position position="304"/>
    </location>
    <ligand>
        <name>Zn(2+)</name>
        <dbReference type="ChEBI" id="CHEBI:29105"/>
    </ligand>
</feature>